<dbReference type="PIRSF" id="PIRSF009452">
    <property type="entry name" value="MtrA_MtxA"/>
    <property type="match status" value="1"/>
</dbReference>
<protein>
    <submittedName>
        <fullName evidence="5">N5-methyltetrahydromethanopterin:coenzyme m methyltransferase subunit a</fullName>
        <ecNumber evidence="5">2.1.1.86</ecNumber>
    </submittedName>
</protein>
<dbReference type="NCBIfam" id="NF002126">
    <property type="entry name" value="PRK00964.1-4"/>
    <property type="match status" value="1"/>
</dbReference>
<dbReference type="InterPro" id="IPR005778">
    <property type="entry name" value="MtrA"/>
</dbReference>
<evidence type="ECO:0000256" key="1">
    <source>
        <dbReference type="ARBA" id="ARBA00022475"/>
    </source>
</evidence>
<evidence type="ECO:0000256" key="3">
    <source>
        <dbReference type="ARBA" id="ARBA00023136"/>
    </source>
</evidence>
<feature type="transmembrane region" description="Helical" evidence="4">
    <location>
        <begin position="219"/>
        <end position="240"/>
    </location>
</feature>
<keyword evidence="4" id="KW-1133">Transmembrane helix</keyword>
<dbReference type="AlphaFoldDB" id="A0A0W8F7U0"/>
<dbReference type="NCBIfam" id="TIGR01111">
    <property type="entry name" value="mtrA"/>
    <property type="match status" value="1"/>
</dbReference>
<dbReference type="InterPro" id="IPR030688">
    <property type="entry name" value="MeTrfase_MtrA/MtxA"/>
</dbReference>
<keyword evidence="2 5" id="KW-0808">Transferase</keyword>
<dbReference type="HAMAP" id="MF_01093">
    <property type="entry name" value="MtrA"/>
    <property type="match status" value="1"/>
</dbReference>
<keyword evidence="4" id="KW-0812">Transmembrane</keyword>
<keyword evidence="5" id="KW-0489">Methyltransferase</keyword>
<dbReference type="EC" id="2.1.1.86" evidence="5"/>
<reference evidence="5" key="1">
    <citation type="journal article" date="2015" name="Proc. Natl. Acad. Sci. U.S.A.">
        <title>Networks of energetic and metabolic interactions define dynamics in microbial communities.</title>
        <authorList>
            <person name="Embree M."/>
            <person name="Liu J.K."/>
            <person name="Al-Bassam M.M."/>
            <person name="Zengler K."/>
        </authorList>
    </citation>
    <scope>NUCLEOTIDE SEQUENCE</scope>
</reference>
<dbReference type="EMBL" id="LNQE01001478">
    <property type="protein sequence ID" value="KUG16846.1"/>
    <property type="molecule type" value="Genomic_DNA"/>
</dbReference>
<dbReference type="GO" id="GO:0050897">
    <property type="term" value="F:cobalt ion binding"/>
    <property type="evidence" value="ECO:0007669"/>
    <property type="project" value="InterPro"/>
</dbReference>
<dbReference type="Pfam" id="PF04208">
    <property type="entry name" value="MtrA"/>
    <property type="match status" value="1"/>
</dbReference>
<name>A0A0W8F7U0_9ZZZZ</name>
<sequence length="243" mass="25636">MVLKKKPSDPWPTITGEYEVGNPESPVAVCTCGSHLHNADLIKAGAALAGPCKTENIGIEKMVANVIANPNIRFVLVTGMEVKGHITGQAVEAFTQSGIDKEGRIIGAKGAIPFIQNLTPEAIERWKEQVEAVMMLNTEDIGAITSKVKELASKDPGALDVEPMAIEIKEGGEEEEAGGLKPMAAEMVEVRGRMRGIDTAVTNVGLLNKLQAGIYVGKIEGIALGMTVVLVLFGLILRVAGGV</sequence>
<evidence type="ECO:0000256" key="4">
    <source>
        <dbReference type="SAM" id="Phobius"/>
    </source>
</evidence>
<organism evidence="5">
    <name type="scientific">hydrocarbon metagenome</name>
    <dbReference type="NCBI Taxonomy" id="938273"/>
    <lineage>
        <taxon>unclassified sequences</taxon>
        <taxon>metagenomes</taxon>
        <taxon>ecological metagenomes</taxon>
    </lineage>
</organism>
<evidence type="ECO:0000256" key="2">
    <source>
        <dbReference type="ARBA" id="ARBA00022679"/>
    </source>
</evidence>
<dbReference type="GO" id="GO:0030269">
    <property type="term" value="F:tetrahydromethanopterin S-methyltransferase activity"/>
    <property type="evidence" value="ECO:0007669"/>
    <property type="project" value="InterPro"/>
</dbReference>
<gene>
    <name evidence="5" type="ORF">ASZ90_013479</name>
</gene>
<comment type="caution">
    <text evidence="5">The sequence shown here is derived from an EMBL/GenBank/DDBJ whole genome shotgun (WGS) entry which is preliminary data.</text>
</comment>
<dbReference type="GO" id="GO:0032259">
    <property type="term" value="P:methylation"/>
    <property type="evidence" value="ECO:0007669"/>
    <property type="project" value="UniProtKB-KW"/>
</dbReference>
<keyword evidence="3 4" id="KW-0472">Membrane</keyword>
<keyword evidence="1" id="KW-1003">Cell membrane</keyword>
<dbReference type="PIRSF" id="PIRSF500207">
    <property type="entry name" value="MtrA"/>
    <property type="match status" value="1"/>
</dbReference>
<proteinExistence type="inferred from homology"/>
<accession>A0A0W8F7U0</accession>
<evidence type="ECO:0000313" key="5">
    <source>
        <dbReference type="EMBL" id="KUG16846.1"/>
    </source>
</evidence>